<comment type="caution">
    <text evidence="1">The sequence shown here is derived from an EMBL/GenBank/DDBJ whole genome shotgun (WGS) entry which is preliminary data.</text>
</comment>
<proteinExistence type="predicted"/>
<evidence type="ECO:0000313" key="1">
    <source>
        <dbReference type="EMBL" id="KAF0728760.1"/>
    </source>
</evidence>
<organism evidence="1 2">
    <name type="scientific">Aphanomyces euteiches</name>
    <dbReference type="NCBI Taxonomy" id="100861"/>
    <lineage>
        <taxon>Eukaryota</taxon>
        <taxon>Sar</taxon>
        <taxon>Stramenopiles</taxon>
        <taxon>Oomycota</taxon>
        <taxon>Saprolegniomycetes</taxon>
        <taxon>Saprolegniales</taxon>
        <taxon>Verrucalvaceae</taxon>
        <taxon>Aphanomyces</taxon>
    </lineage>
</organism>
<sequence length="133" mass="15075">MLTAGPIKIKSVVAVQEDGRLFGKTFRDRVWSLEKDQLTMTINKANKTVTIKQGCVWHNAKYGFQVLTQDGEWIHATVHNKAQWATWLQAVQNLAPAQPHSPTKVHFSDDVHVRFIPSDDESEMTPMSSDDED</sequence>
<dbReference type="Proteomes" id="UP000481153">
    <property type="component" value="Unassembled WGS sequence"/>
</dbReference>
<protein>
    <recommendedName>
        <fullName evidence="3">PH domain-containing protein</fullName>
    </recommendedName>
</protein>
<keyword evidence="2" id="KW-1185">Reference proteome</keyword>
<evidence type="ECO:0008006" key="3">
    <source>
        <dbReference type="Google" id="ProtNLM"/>
    </source>
</evidence>
<dbReference type="VEuPathDB" id="FungiDB:AeMF1_005865"/>
<dbReference type="AlphaFoldDB" id="A0A6G0WN59"/>
<dbReference type="EMBL" id="VJMJ01000173">
    <property type="protein sequence ID" value="KAF0728760.1"/>
    <property type="molecule type" value="Genomic_DNA"/>
</dbReference>
<accession>A0A6G0WN59</accession>
<reference evidence="1 2" key="1">
    <citation type="submission" date="2019-07" db="EMBL/GenBank/DDBJ databases">
        <title>Genomics analysis of Aphanomyces spp. identifies a new class of oomycete effector associated with host adaptation.</title>
        <authorList>
            <person name="Gaulin E."/>
        </authorList>
    </citation>
    <scope>NUCLEOTIDE SEQUENCE [LARGE SCALE GENOMIC DNA]</scope>
    <source>
        <strain evidence="1 2">ATCC 201684</strain>
    </source>
</reference>
<name>A0A6G0WN59_9STRA</name>
<gene>
    <name evidence="1" type="ORF">Ae201684_013503</name>
</gene>
<evidence type="ECO:0000313" key="2">
    <source>
        <dbReference type="Proteomes" id="UP000481153"/>
    </source>
</evidence>